<gene>
    <name evidence="1" type="ORF">IFT38_04560</name>
</gene>
<evidence type="ECO:0000313" key="1">
    <source>
        <dbReference type="EMBL" id="MBD8768802.1"/>
    </source>
</evidence>
<comment type="caution">
    <text evidence="1">The sequence shown here is derived from an EMBL/GenBank/DDBJ whole genome shotgun (WGS) entry which is preliminary data.</text>
</comment>
<name>A0ABR9BUQ2_9PSED</name>
<evidence type="ECO:0000313" key="2">
    <source>
        <dbReference type="Proteomes" id="UP000620025"/>
    </source>
</evidence>
<dbReference type="Pfam" id="PF10721">
    <property type="entry name" value="DUF2514"/>
    <property type="match status" value="1"/>
</dbReference>
<reference evidence="1 2" key="1">
    <citation type="journal article" date="2020" name="FEMS Microbiol. Ecol.">
        <title>Temporal dynamics of bacterial communities during seed development and maturation.</title>
        <authorList>
            <person name="Chesneau G."/>
            <person name="Torres-Cortes G."/>
            <person name="Briand M."/>
            <person name="Darrasse A."/>
            <person name="Preveaux A."/>
            <person name="Marais C."/>
            <person name="Jacques M.A."/>
            <person name="Shade A."/>
            <person name="Barret M."/>
        </authorList>
    </citation>
    <scope>NUCLEOTIDE SEQUENCE [LARGE SCALE GENOMIC DNA]</scope>
    <source>
        <strain evidence="1 2">CFBP13599</strain>
    </source>
</reference>
<dbReference type="EMBL" id="JACYWZ010000001">
    <property type="protein sequence ID" value="MBD8768802.1"/>
    <property type="molecule type" value="Genomic_DNA"/>
</dbReference>
<dbReference type="InterPro" id="IPR019659">
    <property type="entry name" value="DUF2514"/>
</dbReference>
<dbReference type="Proteomes" id="UP000620025">
    <property type="component" value="Unassembled WGS sequence"/>
</dbReference>
<sequence length="183" mass="19103">MSRVAQVRLVIVLGLSATALYGAYRHGVTVTHAARNAQWAQAVAAQQFEQVRAVQAARDDEQRFQREANQVGIDARKENAAANADAVGLDASGDRLHIEASKFSANAGTCASTAGAADRGPSAARAALVLSQLLERADARAGDLAKAYDRARIAGEACEHAYDVISGQRGGRAHDGAAAHADE</sequence>
<proteinExistence type="predicted"/>
<keyword evidence="2" id="KW-1185">Reference proteome</keyword>
<dbReference type="RefSeq" id="WP_192065871.1">
    <property type="nucleotide sequence ID" value="NZ_JACYWY010000007.1"/>
</dbReference>
<organism evidence="1 2">
    <name type="scientific">Pseudomonas coleopterorum</name>
    <dbReference type="NCBI Taxonomy" id="1605838"/>
    <lineage>
        <taxon>Bacteria</taxon>
        <taxon>Pseudomonadati</taxon>
        <taxon>Pseudomonadota</taxon>
        <taxon>Gammaproteobacteria</taxon>
        <taxon>Pseudomonadales</taxon>
        <taxon>Pseudomonadaceae</taxon>
        <taxon>Pseudomonas</taxon>
    </lineage>
</organism>
<protein>
    <submittedName>
        <fullName evidence="1">DUF2514 domain-containing protein</fullName>
    </submittedName>
</protein>
<accession>A0ABR9BUQ2</accession>